<dbReference type="Proteomes" id="UP000192678">
    <property type="component" value="Unassembled WGS sequence"/>
</dbReference>
<keyword evidence="1" id="KW-0732">Signal</keyword>
<protein>
    <submittedName>
        <fullName evidence="3">Lysophospholipase L1</fullName>
    </submittedName>
</protein>
<dbReference type="Pfam" id="PF13472">
    <property type="entry name" value="Lipase_GDSL_2"/>
    <property type="match status" value="1"/>
</dbReference>
<keyword evidence="4" id="KW-1185">Reference proteome</keyword>
<dbReference type="RefSeq" id="WP_084291908.1">
    <property type="nucleotide sequence ID" value="NZ_FWYB01000019.1"/>
</dbReference>
<dbReference type="InterPro" id="IPR013830">
    <property type="entry name" value="SGNH_hydro"/>
</dbReference>
<dbReference type="PANTHER" id="PTHR30383">
    <property type="entry name" value="THIOESTERASE 1/PROTEASE 1/LYSOPHOSPHOLIPASE L1"/>
    <property type="match status" value="1"/>
</dbReference>
<dbReference type="InterPro" id="IPR051532">
    <property type="entry name" value="Ester_Hydrolysis_Enzymes"/>
</dbReference>
<evidence type="ECO:0000313" key="4">
    <source>
        <dbReference type="Proteomes" id="UP000192678"/>
    </source>
</evidence>
<dbReference type="SUPFAM" id="SSF52266">
    <property type="entry name" value="SGNH hydrolase"/>
    <property type="match status" value="1"/>
</dbReference>
<feature type="domain" description="SGNH hydrolase-type esterase" evidence="2">
    <location>
        <begin position="26"/>
        <end position="262"/>
    </location>
</feature>
<reference evidence="3 4" key="1">
    <citation type="submission" date="2017-04" db="EMBL/GenBank/DDBJ databases">
        <authorList>
            <person name="Afonso C.L."/>
            <person name="Miller P.J."/>
            <person name="Scott M.A."/>
            <person name="Spackman E."/>
            <person name="Goraichik I."/>
            <person name="Dimitrov K.M."/>
            <person name="Suarez D.L."/>
            <person name="Swayne D.E."/>
        </authorList>
    </citation>
    <scope>NUCLEOTIDE SEQUENCE [LARGE SCALE GENOMIC DNA]</scope>
    <source>
        <strain evidence="3 4">DSM 19625</strain>
    </source>
</reference>
<proteinExistence type="predicted"/>
<evidence type="ECO:0000256" key="1">
    <source>
        <dbReference type="SAM" id="SignalP"/>
    </source>
</evidence>
<evidence type="ECO:0000313" key="3">
    <source>
        <dbReference type="EMBL" id="SMD16159.1"/>
    </source>
</evidence>
<dbReference type="AlphaFoldDB" id="A0A1W2F2I8"/>
<name>A0A1W2F2I8_9SPHI</name>
<feature type="chain" id="PRO_5013071595" evidence="1">
    <location>
        <begin position="20"/>
        <end position="277"/>
    </location>
</feature>
<gene>
    <name evidence="3" type="ORF">SAMN04488101_11938</name>
</gene>
<evidence type="ECO:0000259" key="2">
    <source>
        <dbReference type="Pfam" id="PF13472"/>
    </source>
</evidence>
<dbReference type="GO" id="GO:0016788">
    <property type="term" value="F:hydrolase activity, acting on ester bonds"/>
    <property type="evidence" value="ECO:0007669"/>
    <property type="project" value="UniProtKB-ARBA"/>
</dbReference>
<feature type="signal peptide" evidence="1">
    <location>
        <begin position="1"/>
        <end position="19"/>
    </location>
</feature>
<dbReference type="CDD" id="cd00229">
    <property type="entry name" value="SGNH_hydrolase"/>
    <property type="match status" value="1"/>
</dbReference>
<dbReference type="Gene3D" id="3.40.50.1110">
    <property type="entry name" value="SGNH hydrolase"/>
    <property type="match status" value="1"/>
</dbReference>
<dbReference type="InterPro" id="IPR036514">
    <property type="entry name" value="SGNH_hydro_sf"/>
</dbReference>
<sequence length="277" mass="31826">MKRLLFLLPLFLLVTSFSGKELTWTAIGDSITFMNEHPAEAGNRISKGYMSMVTAKLPYIKYINQGHNGWTAAGIAKKIENLDLQHSDIYSVFLGTNDWWAGRPLGTMTDYEQNNGNDTFYGSYRIIINKLRILNPQAQIILVTPMQRVDFVYLKDMRNNAWGSYKPKNGQLLAQFADAVNEIGKYEKFKIVDLFHEQKLALKHLVKHKRLKDPETGTYKNFNYPAFTNVSFDPLKDEYPYPVDAIDITYDGLHPSDKGYQIISKLFVKAIKTRHTN</sequence>
<organism evidence="3 4">
    <name type="scientific">Pedobacter nyackensis</name>
    <dbReference type="NCBI Taxonomy" id="475255"/>
    <lineage>
        <taxon>Bacteria</taxon>
        <taxon>Pseudomonadati</taxon>
        <taxon>Bacteroidota</taxon>
        <taxon>Sphingobacteriia</taxon>
        <taxon>Sphingobacteriales</taxon>
        <taxon>Sphingobacteriaceae</taxon>
        <taxon>Pedobacter</taxon>
    </lineage>
</organism>
<dbReference type="OrthoDB" id="1246242at2"/>
<dbReference type="STRING" id="475255.SAMN04488101_11938"/>
<dbReference type="EMBL" id="FWYB01000019">
    <property type="protein sequence ID" value="SMD16159.1"/>
    <property type="molecule type" value="Genomic_DNA"/>
</dbReference>
<accession>A0A1W2F2I8</accession>